<dbReference type="AlphaFoldDB" id="A0A7N2N338"/>
<sequence>MQRRENNVQSFEKLRQLYLTDLATRESFMLCTGEHPILQMALHDDSIWAATSDSSVHRWPAEGRNPQKVVQRGGSFLAGNLSFSRFLGGYVSLLDTVFLAH</sequence>
<dbReference type="EMBL" id="LRBV02000012">
    <property type="status" value="NOT_ANNOTATED_CDS"/>
    <property type="molecule type" value="Genomic_DNA"/>
</dbReference>
<reference evidence="1 2" key="1">
    <citation type="journal article" date="2016" name="G3 (Bethesda)">
        <title>First Draft Assembly and Annotation of the Genome of a California Endemic Oak Quercus lobata Nee (Fagaceae).</title>
        <authorList>
            <person name="Sork V.L."/>
            <person name="Fitz-Gibbon S.T."/>
            <person name="Puiu D."/>
            <person name="Crepeau M."/>
            <person name="Gugger P.F."/>
            <person name="Sherman R."/>
            <person name="Stevens K."/>
            <person name="Langley C.H."/>
            <person name="Pellegrini M."/>
            <person name="Salzberg S.L."/>
        </authorList>
    </citation>
    <scope>NUCLEOTIDE SEQUENCE [LARGE SCALE GENOMIC DNA]</scope>
    <source>
        <strain evidence="1 2">cv. SW786</strain>
    </source>
</reference>
<evidence type="ECO:0000313" key="1">
    <source>
        <dbReference type="EnsemblPlants" id="QL12p019882:mrna"/>
    </source>
</evidence>
<proteinExistence type="predicted"/>
<keyword evidence="2" id="KW-1185">Reference proteome</keyword>
<dbReference type="Proteomes" id="UP000594261">
    <property type="component" value="Chromosome 12"/>
</dbReference>
<name>A0A7N2N338_QUELO</name>
<evidence type="ECO:0000313" key="2">
    <source>
        <dbReference type="Proteomes" id="UP000594261"/>
    </source>
</evidence>
<dbReference type="EnsemblPlants" id="QL12p019882:mrna">
    <property type="protein sequence ID" value="QL12p019882:mrna"/>
    <property type="gene ID" value="QL12p019882"/>
</dbReference>
<accession>A0A7N2N338</accession>
<organism evidence="1 2">
    <name type="scientific">Quercus lobata</name>
    <name type="common">Valley oak</name>
    <dbReference type="NCBI Taxonomy" id="97700"/>
    <lineage>
        <taxon>Eukaryota</taxon>
        <taxon>Viridiplantae</taxon>
        <taxon>Streptophyta</taxon>
        <taxon>Embryophyta</taxon>
        <taxon>Tracheophyta</taxon>
        <taxon>Spermatophyta</taxon>
        <taxon>Magnoliopsida</taxon>
        <taxon>eudicotyledons</taxon>
        <taxon>Gunneridae</taxon>
        <taxon>Pentapetalae</taxon>
        <taxon>rosids</taxon>
        <taxon>fabids</taxon>
        <taxon>Fagales</taxon>
        <taxon>Fagaceae</taxon>
        <taxon>Quercus</taxon>
    </lineage>
</organism>
<reference evidence="1" key="2">
    <citation type="submission" date="2021-01" db="UniProtKB">
        <authorList>
            <consortium name="EnsemblPlants"/>
        </authorList>
    </citation>
    <scope>IDENTIFICATION</scope>
</reference>
<dbReference type="Gramene" id="QL12p019882:mrna">
    <property type="protein sequence ID" value="QL12p019882:mrna"/>
    <property type="gene ID" value="QL12p019882"/>
</dbReference>
<dbReference type="InParanoid" id="A0A7N2N338"/>
<protein>
    <submittedName>
        <fullName evidence="1">Uncharacterized protein</fullName>
    </submittedName>
</protein>